<evidence type="ECO:0000313" key="10">
    <source>
        <dbReference type="EMBL" id="QTH72846.1"/>
    </source>
</evidence>
<evidence type="ECO:0000256" key="6">
    <source>
        <dbReference type="PROSITE-ProRule" id="PRU00169"/>
    </source>
</evidence>
<dbReference type="CDD" id="cd00383">
    <property type="entry name" value="trans_reg_C"/>
    <property type="match status" value="1"/>
</dbReference>
<dbReference type="Proteomes" id="UP000664904">
    <property type="component" value="Chromosome"/>
</dbReference>
<keyword evidence="2" id="KW-0902">Two-component regulatory system</keyword>
<dbReference type="GO" id="GO:0005829">
    <property type="term" value="C:cytosol"/>
    <property type="evidence" value="ECO:0007669"/>
    <property type="project" value="TreeGrafter"/>
</dbReference>
<dbReference type="PROSITE" id="PS50110">
    <property type="entry name" value="RESPONSE_REGULATORY"/>
    <property type="match status" value="1"/>
</dbReference>
<keyword evidence="4 7" id="KW-0238">DNA-binding</keyword>
<proteinExistence type="predicted"/>
<sequence length="221" mass="24985">MLILLVEDDRALAANTIDFLHHEGIEVDYADSIAHAKHIADGQQYDAFVLDVGLPDGVGFELARYFQRSHPAVPILFLTANSLLDAKLEAFSLGALDYLTKPFELAELAIRIKLLGVKRQDSLHQVFRLGDLVVDQAKRIIRRGERVITLSPQQWTLLTLLIEHTPNPVSKTRILERVWPEQDASITMYKTLITRLRSNLSQEHEKPLLHTLKGVGVVLRD</sequence>
<keyword evidence="5" id="KW-0804">Transcription</keyword>
<dbReference type="GO" id="GO:0032993">
    <property type="term" value="C:protein-DNA complex"/>
    <property type="evidence" value="ECO:0007669"/>
    <property type="project" value="TreeGrafter"/>
</dbReference>
<evidence type="ECO:0000256" key="2">
    <source>
        <dbReference type="ARBA" id="ARBA00023012"/>
    </source>
</evidence>
<dbReference type="Pfam" id="PF00486">
    <property type="entry name" value="Trans_reg_C"/>
    <property type="match status" value="1"/>
</dbReference>
<evidence type="ECO:0000256" key="4">
    <source>
        <dbReference type="ARBA" id="ARBA00023125"/>
    </source>
</evidence>
<dbReference type="GO" id="GO:0000976">
    <property type="term" value="F:transcription cis-regulatory region binding"/>
    <property type="evidence" value="ECO:0007669"/>
    <property type="project" value="TreeGrafter"/>
</dbReference>
<protein>
    <submittedName>
        <fullName evidence="10">Response regulator transcription factor</fullName>
    </submittedName>
</protein>
<dbReference type="PANTHER" id="PTHR48111">
    <property type="entry name" value="REGULATOR OF RPOS"/>
    <property type="match status" value="1"/>
</dbReference>
<gene>
    <name evidence="10" type="ORF">J5O05_04840</name>
</gene>
<evidence type="ECO:0000256" key="7">
    <source>
        <dbReference type="PROSITE-ProRule" id="PRU01091"/>
    </source>
</evidence>
<dbReference type="GO" id="GO:0006355">
    <property type="term" value="P:regulation of DNA-templated transcription"/>
    <property type="evidence" value="ECO:0007669"/>
    <property type="project" value="InterPro"/>
</dbReference>
<keyword evidence="1 6" id="KW-0597">Phosphoprotein</keyword>
<evidence type="ECO:0000259" key="9">
    <source>
        <dbReference type="PROSITE" id="PS51755"/>
    </source>
</evidence>
<dbReference type="Pfam" id="PF00072">
    <property type="entry name" value="Response_reg"/>
    <property type="match status" value="1"/>
</dbReference>
<name>A0A975DLX8_9GAMM</name>
<dbReference type="AlphaFoldDB" id="A0A975DLX8"/>
<dbReference type="InterPro" id="IPR039420">
    <property type="entry name" value="WalR-like"/>
</dbReference>
<evidence type="ECO:0000259" key="8">
    <source>
        <dbReference type="PROSITE" id="PS50110"/>
    </source>
</evidence>
<dbReference type="PROSITE" id="PS51755">
    <property type="entry name" value="OMPR_PHOB"/>
    <property type="match status" value="1"/>
</dbReference>
<dbReference type="PANTHER" id="PTHR48111:SF22">
    <property type="entry name" value="REGULATOR OF RPOS"/>
    <property type="match status" value="1"/>
</dbReference>
<dbReference type="Gene3D" id="1.10.10.10">
    <property type="entry name" value="Winged helix-like DNA-binding domain superfamily/Winged helix DNA-binding domain"/>
    <property type="match status" value="1"/>
</dbReference>
<evidence type="ECO:0000256" key="3">
    <source>
        <dbReference type="ARBA" id="ARBA00023015"/>
    </source>
</evidence>
<keyword evidence="11" id="KW-1185">Reference proteome</keyword>
<evidence type="ECO:0000313" key="11">
    <source>
        <dbReference type="Proteomes" id="UP000664904"/>
    </source>
</evidence>
<dbReference type="Gene3D" id="3.40.50.2300">
    <property type="match status" value="1"/>
</dbReference>
<feature type="modified residue" description="4-aspartylphosphate" evidence="6">
    <location>
        <position position="51"/>
    </location>
</feature>
<dbReference type="InterPro" id="IPR011006">
    <property type="entry name" value="CheY-like_superfamily"/>
</dbReference>
<dbReference type="GO" id="GO:0000156">
    <property type="term" value="F:phosphorelay response regulator activity"/>
    <property type="evidence" value="ECO:0007669"/>
    <property type="project" value="TreeGrafter"/>
</dbReference>
<dbReference type="SMART" id="SM00448">
    <property type="entry name" value="REC"/>
    <property type="match status" value="1"/>
</dbReference>
<evidence type="ECO:0000256" key="5">
    <source>
        <dbReference type="ARBA" id="ARBA00023163"/>
    </source>
</evidence>
<dbReference type="EMBL" id="CP072133">
    <property type="protein sequence ID" value="QTH72846.1"/>
    <property type="molecule type" value="Genomic_DNA"/>
</dbReference>
<feature type="domain" description="OmpR/PhoB-type" evidence="9">
    <location>
        <begin position="124"/>
        <end position="221"/>
    </location>
</feature>
<reference evidence="10" key="1">
    <citation type="submission" date="2021-03" db="EMBL/GenBank/DDBJ databases">
        <title>Complete Genome of Pseudoalteromonas xiamenensis STKMTI.2, a new potential marine bacterium producing anti-Vibrio compounds.</title>
        <authorList>
            <person name="Handayani D.P."/>
            <person name="Isnansetyo A."/>
            <person name="Istiqomah I."/>
            <person name="Jumina J."/>
        </authorList>
    </citation>
    <scope>NUCLEOTIDE SEQUENCE</scope>
    <source>
        <strain evidence="10">STKMTI.2</strain>
    </source>
</reference>
<dbReference type="InterPro" id="IPR036388">
    <property type="entry name" value="WH-like_DNA-bd_sf"/>
</dbReference>
<keyword evidence="3" id="KW-0805">Transcription regulation</keyword>
<dbReference type="SUPFAM" id="SSF52172">
    <property type="entry name" value="CheY-like"/>
    <property type="match status" value="1"/>
</dbReference>
<dbReference type="SMART" id="SM00862">
    <property type="entry name" value="Trans_reg_C"/>
    <property type="match status" value="1"/>
</dbReference>
<dbReference type="KEGG" id="pxi:J5O05_04840"/>
<accession>A0A975DLX8</accession>
<feature type="domain" description="Response regulatory" evidence="8">
    <location>
        <begin position="2"/>
        <end position="116"/>
    </location>
</feature>
<organism evidence="10 11">
    <name type="scientific">Pseudoalteromonas xiamenensis</name>
    <dbReference type="NCBI Taxonomy" id="882626"/>
    <lineage>
        <taxon>Bacteria</taxon>
        <taxon>Pseudomonadati</taxon>
        <taxon>Pseudomonadota</taxon>
        <taxon>Gammaproteobacteria</taxon>
        <taxon>Alteromonadales</taxon>
        <taxon>Pseudoalteromonadaceae</taxon>
        <taxon>Pseudoalteromonas</taxon>
    </lineage>
</organism>
<feature type="DNA-binding region" description="OmpR/PhoB-type" evidence="7">
    <location>
        <begin position="124"/>
        <end position="221"/>
    </location>
</feature>
<dbReference type="InterPro" id="IPR001789">
    <property type="entry name" value="Sig_transdc_resp-reg_receiver"/>
</dbReference>
<dbReference type="InterPro" id="IPR001867">
    <property type="entry name" value="OmpR/PhoB-type_DNA-bd"/>
</dbReference>
<evidence type="ECO:0000256" key="1">
    <source>
        <dbReference type="ARBA" id="ARBA00022553"/>
    </source>
</evidence>